<evidence type="ECO:0000313" key="3">
    <source>
        <dbReference type="EMBL" id="CAF3836777.1"/>
    </source>
</evidence>
<dbReference type="EMBL" id="CAJNOK010024835">
    <property type="protein sequence ID" value="CAF1382321.1"/>
    <property type="molecule type" value="Genomic_DNA"/>
</dbReference>
<dbReference type="EMBL" id="CAJNOQ010004673">
    <property type="protein sequence ID" value="CAF1069374.1"/>
    <property type="molecule type" value="Genomic_DNA"/>
</dbReference>
<evidence type="ECO:0000313" key="2">
    <source>
        <dbReference type="EMBL" id="CAF1382321.1"/>
    </source>
</evidence>
<accession>A0A814LSB0</accession>
<evidence type="ECO:0000313" key="1">
    <source>
        <dbReference type="EMBL" id="CAF1069374.1"/>
    </source>
</evidence>
<name>A0A814LSB0_9BILA</name>
<dbReference type="Proteomes" id="UP000681722">
    <property type="component" value="Unassembled WGS sequence"/>
</dbReference>
<dbReference type="Proteomes" id="UP000677228">
    <property type="component" value="Unassembled WGS sequence"/>
</dbReference>
<keyword evidence="5" id="KW-1185">Reference proteome</keyword>
<evidence type="ECO:0000313" key="5">
    <source>
        <dbReference type="Proteomes" id="UP000663829"/>
    </source>
</evidence>
<dbReference type="Proteomes" id="UP000682733">
    <property type="component" value="Unassembled WGS sequence"/>
</dbReference>
<sequence>MRFFSGSWRHHDLIPYDDDVDFLVSFDHKTRLFQQINSSAVLSHVIISGVCKIYFAGASKAGKHKWNWPFLDIWFYRENRTHIWYDGDDWKSLVIKKLDVFPLVLRPLGTVWIPSPRNYTGYHSSIRKDTNDSTLSYCIQNGYSHRTESQLAKVTVRCTELMNAYPFVMRTCTQVKCLEELKLGHQTLYILRVDNGRTFKQTTTASF</sequence>
<organism evidence="1 5">
    <name type="scientific">Didymodactylos carnosus</name>
    <dbReference type="NCBI Taxonomy" id="1234261"/>
    <lineage>
        <taxon>Eukaryota</taxon>
        <taxon>Metazoa</taxon>
        <taxon>Spiralia</taxon>
        <taxon>Gnathifera</taxon>
        <taxon>Rotifera</taxon>
        <taxon>Eurotatoria</taxon>
        <taxon>Bdelloidea</taxon>
        <taxon>Philodinida</taxon>
        <taxon>Philodinidae</taxon>
        <taxon>Didymodactylos</taxon>
    </lineage>
</organism>
<gene>
    <name evidence="1" type="ORF">GPM918_LOCUS17193</name>
    <name evidence="2" type="ORF">OVA965_LOCUS32169</name>
    <name evidence="3" type="ORF">SRO942_LOCUS17198</name>
    <name evidence="4" type="ORF">TMI583_LOCUS33021</name>
</gene>
<dbReference type="AlphaFoldDB" id="A0A814LSB0"/>
<dbReference type="EMBL" id="CAJOBC010004675">
    <property type="protein sequence ID" value="CAF3836777.1"/>
    <property type="molecule type" value="Genomic_DNA"/>
</dbReference>
<reference evidence="1" key="1">
    <citation type="submission" date="2021-02" db="EMBL/GenBank/DDBJ databases">
        <authorList>
            <person name="Nowell W R."/>
        </authorList>
    </citation>
    <scope>NUCLEOTIDE SEQUENCE</scope>
</reference>
<dbReference type="EMBL" id="CAJOBA010046524">
    <property type="protein sequence ID" value="CAF4190650.1"/>
    <property type="molecule type" value="Genomic_DNA"/>
</dbReference>
<proteinExistence type="predicted"/>
<dbReference type="Proteomes" id="UP000663829">
    <property type="component" value="Unassembled WGS sequence"/>
</dbReference>
<comment type="caution">
    <text evidence="1">The sequence shown here is derived from an EMBL/GenBank/DDBJ whole genome shotgun (WGS) entry which is preliminary data.</text>
</comment>
<evidence type="ECO:0000313" key="4">
    <source>
        <dbReference type="EMBL" id="CAF4190650.1"/>
    </source>
</evidence>
<protein>
    <submittedName>
        <fullName evidence="1">Uncharacterized protein</fullName>
    </submittedName>
</protein>
<dbReference type="OrthoDB" id="419198at2759"/>